<dbReference type="Pfam" id="PF00455">
    <property type="entry name" value="DeoRC"/>
    <property type="match status" value="1"/>
</dbReference>
<organism evidence="5 6">
    <name type="scientific">Streptococcus acidominimus</name>
    <dbReference type="NCBI Taxonomy" id="1326"/>
    <lineage>
        <taxon>Bacteria</taxon>
        <taxon>Bacillati</taxon>
        <taxon>Bacillota</taxon>
        <taxon>Bacilli</taxon>
        <taxon>Lactobacillales</taxon>
        <taxon>Streptococcaceae</taxon>
        <taxon>Streptococcus</taxon>
    </lineage>
</organism>
<dbReference type="SUPFAM" id="SSF46785">
    <property type="entry name" value="Winged helix' DNA-binding domain"/>
    <property type="match status" value="1"/>
</dbReference>
<dbReference type="InterPro" id="IPR050313">
    <property type="entry name" value="Carb_Metab_HTH_regulators"/>
</dbReference>
<dbReference type="InterPro" id="IPR036388">
    <property type="entry name" value="WH-like_DNA-bd_sf"/>
</dbReference>
<dbReference type="InterPro" id="IPR001034">
    <property type="entry name" value="DeoR_HTH"/>
</dbReference>
<evidence type="ECO:0000256" key="3">
    <source>
        <dbReference type="ARBA" id="ARBA00023163"/>
    </source>
</evidence>
<dbReference type="InterPro" id="IPR014036">
    <property type="entry name" value="DeoR-like_C"/>
</dbReference>
<evidence type="ECO:0000313" key="5">
    <source>
        <dbReference type="EMBL" id="SUN07960.1"/>
    </source>
</evidence>
<keyword evidence="2" id="KW-0238">DNA-binding</keyword>
<dbReference type="InterPro" id="IPR037171">
    <property type="entry name" value="NagB/RpiA_transferase-like"/>
</dbReference>
<evidence type="ECO:0000259" key="4">
    <source>
        <dbReference type="PROSITE" id="PS51000"/>
    </source>
</evidence>
<keyword evidence="1" id="KW-0805">Transcription regulation</keyword>
<gene>
    <name evidence="5" type="primary">lacR_2</name>
    <name evidence="5" type="ORF">NCTC12957_01542</name>
</gene>
<dbReference type="Proteomes" id="UP000255213">
    <property type="component" value="Unassembled WGS sequence"/>
</dbReference>
<dbReference type="AlphaFoldDB" id="A0A380IGM4"/>
<dbReference type="Pfam" id="PF08220">
    <property type="entry name" value="HTH_DeoR"/>
    <property type="match status" value="1"/>
</dbReference>
<dbReference type="Gene3D" id="3.40.50.1360">
    <property type="match status" value="1"/>
</dbReference>
<name>A0A380IGM4_STRAI</name>
<evidence type="ECO:0000256" key="1">
    <source>
        <dbReference type="ARBA" id="ARBA00023015"/>
    </source>
</evidence>
<dbReference type="GO" id="GO:0003677">
    <property type="term" value="F:DNA binding"/>
    <property type="evidence" value="ECO:0007669"/>
    <property type="project" value="UniProtKB-KW"/>
</dbReference>
<dbReference type="PRINTS" id="PR00037">
    <property type="entry name" value="HTHLACR"/>
</dbReference>
<accession>A0A380IGM4</accession>
<dbReference type="GO" id="GO:0003700">
    <property type="term" value="F:DNA-binding transcription factor activity"/>
    <property type="evidence" value="ECO:0007669"/>
    <property type="project" value="InterPro"/>
</dbReference>
<dbReference type="PANTHER" id="PTHR30363">
    <property type="entry name" value="HTH-TYPE TRANSCRIPTIONAL REGULATOR SRLR-RELATED"/>
    <property type="match status" value="1"/>
</dbReference>
<keyword evidence="3" id="KW-0804">Transcription</keyword>
<protein>
    <submittedName>
        <fullName evidence="5">Sugar metabolism transcriptional regulator</fullName>
    </submittedName>
</protein>
<dbReference type="SMART" id="SM01134">
    <property type="entry name" value="DeoRC"/>
    <property type="match status" value="1"/>
</dbReference>
<dbReference type="InterPro" id="IPR036390">
    <property type="entry name" value="WH_DNA-bd_sf"/>
</dbReference>
<feature type="domain" description="HTH deoR-type" evidence="4">
    <location>
        <begin position="17"/>
        <end position="72"/>
    </location>
</feature>
<reference evidence="5 6" key="1">
    <citation type="submission" date="2018-06" db="EMBL/GenBank/DDBJ databases">
        <authorList>
            <consortium name="Pathogen Informatics"/>
            <person name="Doyle S."/>
        </authorList>
    </citation>
    <scope>NUCLEOTIDE SEQUENCE [LARGE SCALE GENOMIC DNA]</scope>
    <source>
        <strain evidence="5 6">NCTC12957</strain>
    </source>
</reference>
<dbReference type="SUPFAM" id="SSF100950">
    <property type="entry name" value="NagB/RpiA/CoA transferase-like"/>
    <property type="match status" value="1"/>
</dbReference>
<evidence type="ECO:0000313" key="6">
    <source>
        <dbReference type="Proteomes" id="UP000255213"/>
    </source>
</evidence>
<dbReference type="PROSITE" id="PS51000">
    <property type="entry name" value="HTH_DEOR_2"/>
    <property type="match status" value="1"/>
</dbReference>
<evidence type="ECO:0000256" key="2">
    <source>
        <dbReference type="ARBA" id="ARBA00023125"/>
    </source>
</evidence>
<dbReference type="SMART" id="SM00420">
    <property type="entry name" value="HTH_DEOR"/>
    <property type="match status" value="1"/>
</dbReference>
<dbReference type="EMBL" id="UHEN01000001">
    <property type="protein sequence ID" value="SUN07960.1"/>
    <property type="molecule type" value="Genomic_DNA"/>
</dbReference>
<dbReference type="Gene3D" id="1.10.10.10">
    <property type="entry name" value="Winged helix-like DNA-binding domain superfamily/Winged helix DNA-binding domain"/>
    <property type="match status" value="1"/>
</dbReference>
<dbReference type="PANTHER" id="PTHR30363:SF56">
    <property type="entry name" value="TRANSCRIPTIONAL REGULATOR, DEOR FAMILY"/>
    <property type="match status" value="1"/>
</dbReference>
<sequence length="261" mass="29110">MYNKLCKRLQEVRDILKSERKQVILDTIKAQKFIRLEDLVDLLQSSESTVRRDLDELELAGKLRRVHGGAESLPHLQEEESIAQKSIKNIQEKQKIAQKAASFIEEGDVVFLDAGTTTELMIDYVSAEDLTVVTNSVHHAVKLVEKGFYTIIIGGKVKSATDASIGAVALEQIRQLHFTKAFLGMNGVDSNDYTTPDVEEAAIKRMVLQNANQTYILTDLSKLGHISFAKVAEIGQADLICPRTDSNLMVTIKKKTRVIEV</sequence>
<dbReference type="PROSITE" id="PS00894">
    <property type="entry name" value="HTH_DEOR_1"/>
    <property type="match status" value="1"/>
</dbReference>
<dbReference type="InterPro" id="IPR018356">
    <property type="entry name" value="Tscrpt_reg_HTH_DeoR_CS"/>
</dbReference>
<proteinExistence type="predicted"/>